<proteinExistence type="predicted"/>
<dbReference type="EMBL" id="JACGWJ010000031">
    <property type="protein sequence ID" value="KAL0298949.1"/>
    <property type="molecule type" value="Genomic_DNA"/>
</dbReference>
<feature type="region of interest" description="Disordered" evidence="1">
    <location>
        <begin position="76"/>
        <end position="115"/>
    </location>
</feature>
<feature type="compositionally biased region" description="Polar residues" evidence="1">
    <location>
        <begin position="76"/>
        <end position="85"/>
    </location>
</feature>
<dbReference type="AlphaFoldDB" id="A0AAW2JWJ9"/>
<evidence type="ECO:0000313" key="2">
    <source>
        <dbReference type="EMBL" id="KAL0298949.1"/>
    </source>
</evidence>
<reference evidence="2" key="1">
    <citation type="submission" date="2020-06" db="EMBL/GenBank/DDBJ databases">
        <authorList>
            <person name="Li T."/>
            <person name="Hu X."/>
            <person name="Zhang T."/>
            <person name="Song X."/>
            <person name="Zhang H."/>
            <person name="Dai N."/>
            <person name="Sheng W."/>
            <person name="Hou X."/>
            <person name="Wei L."/>
        </authorList>
    </citation>
    <scope>NUCLEOTIDE SEQUENCE</scope>
    <source>
        <strain evidence="2">G02</strain>
        <tissue evidence="2">Leaf</tissue>
    </source>
</reference>
<accession>A0AAW2JWJ9</accession>
<evidence type="ECO:0000256" key="1">
    <source>
        <dbReference type="SAM" id="MobiDB-lite"/>
    </source>
</evidence>
<gene>
    <name evidence="2" type="ORF">Sradi_6554700</name>
</gene>
<organism evidence="2">
    <name type="scientific">Sesamum radiatum</name>
    <name type="common">Black benniseed</name>
    <dbReference type="NCBI Taxonomy" id="300843"/>
    <lineage>
        <taxon>Eukaryota</taxon>
        <taxon>Viridiplantae</taxon>
        <taxon>Streptophyta</taxon>
        <taxon>Embryophyta</taxon>
        <taxon>Tracheophyta</taxon>
        <taxon>Spermatophyta</taxon>
        <taxon>Magnoliopsida</taxon>
        <taxon>eudicotyledons</taxon>
        <taxon>Gunneridae</taxon>
        <taxon>Pentapetalae</taxon>
        <taxon>asterids</taxon>
        <taxon>lamiids</taxon>
        <taxon>Lamiales</taxon>
        <taxon>Pedaliaceae</taxon>
        <taxon>Sesamum</taxon>
    </lineage>
</organism>
<comment type="caution">
    <text evidence="2">The sequence shown here is derived from an EMBL/GenBank/DDBJ whole genome shotgun (WGS) entry which is preliminary data.</text>
</comment>
<name>A0AAW2JWJ9_SESRA</name>
<protein>
    <submittedName>
        <fullName evidence="2">Uncharacterized protein</fullName>
    </submittedName>
</protein>
<reference evidence="2" key="2">
    <citation type="journal article" date="2024" name="Plant">
        <title>Genomic evolution and insights into agronomic trait innovations of Sesamum species.</title>
        <authorList>
            <person name="Miao H."/>
            <person name="Wang L."/>
            <person name="Qu L."/>
            <person name="Liu H."/>
            <person name="Sun Y."/>
            <person name="Le M."/>
            <person name="Wang Q."/>
            <person name="Wei S."/>
            <person name="Zheng Y."/>
            <person name="Lin W."/>
            <person name="Duan Y."/>
            <person name="Cao H."/>
            <person name="Xiong S."/>
            <person name="Wang X."/>
            <person name="Wei L."/>
            <person name="Li C."/>
            <person name="Ma Q."/>
            <person name="Ju M."/>
            <person name="Zhao R."/>
            <person name="Li G."/>
            <person name="Mu C."/>
            <person name="Tian Q."/>
            <person name="Mei H."/>
            <person name="Zhang T."/>
            <person name="Gao T."/>
            <person name="Zhang H."/>
        </authorList>
    </citation>
    <scope>NUCLEOTIDE SEQUENCE</scope>
    <source>
        <strain evidence="2">G02</strain>
    </source>
</reference>
<sequence length="129" mass="14226">MARASDDRRSTSFQPRNAKCGQAIFDEFDSRSSSIDQVAAKVHDNRPAEGDEAISRRLGPWKAIYKNSEGIARSDQIISSASGDQKGTDMMLLEPQLPSDSGLESTRGHQNETVQSLVRVVQPRLDHLT</sequence>